<feature type="region of interest" description="Disordered" evidence="1">
    <location>
        <begin position="77"/>
        <end position="97"/>
    </location>
</feature>
<protein>
    <submittedName>
        <fullName evidence="2">900_t:CDS:1</fullName>
    </submittedName>
</protein>
<reference evidence="2" key="1">
    <citation type="submission" date="2021-06" db="EMBL/GenBank/DDBJ databases">
        <authorList>
            <person name="Kallberg Y."/>
            <person name="Tangrot J."/>
            <person name="Rosling A."/>
        </authorList>
    </citation>
    <scope>NUCLEOTIDE SEQUENCE</scope>
    <source>
        <strain evidence="2">IN212</strain>
    </source>
</reference>
<evidence type="ECO:0000256" key="1">
    <source>
        <dbReference type="SAM" id="MobiDB-lite"/>
    </source>
</evidence>
<dbReference type="EMBL" id="CAJVPZ010018903">
    <property type="protein sequence ID" value="CAG8691064.1"/>
    <property type="molecule type" value="Genomic_DNA"/>
</dbReference>
<keyword evidence="3" id="KW-1185">Reference proteome</keyword>
<accession>A0A9N9EXE4</accession>
<dbReference type="Proteomes" id="UP000789396">
    <property type="component" value="Unassembled WGS sequence"/>
</dbReference>
<name>A0A9N9EXE4_9GLOM</name>
<sequence length="161" mass="18859">MAVLRRRPTRNSLSTLRNISAEIILKAQIYHPVYLVIYIDVEKNNIVVVRSLDDDETNQTFLDAIQPYHPIMHYYEEPKRRPPGSPNSTHTKPPEHNTFLYAPWETVPSLGRKIGPMVIYNESVDDFGLIRITNEELKPTRNIRNTEDEEFKELFIRDVEP</sequence>
<comment type="caution">
    <text evidence="2">The sequence shown here is derived from an EMBL/GenBank/DDBJ whole genome shotgun (WGS) entry which is preliminary data.</text>
</comment>
<gene>
    <name evidence="2" type="ORF">RFULGI_LOCUS10003</name>
</gene>
<proteinExistence type="predicted"/>
<organism evidence="2 3">
    <name type="scientific">Racocetra fulgida</name>
    <dbReference type="NCBI Taxonomy" id="60492"/>
    <lineage>
        <taxon>Eukaryota</taxon>
        <taxon>Fungi</taxon>
        <taxon>Fungi incertae sedis</taxon>
        <taxon>Mucoromycota</taxon>
        <taxon>Glomeromycotina</taxon>
        <taxon>Glomeromycetes</taxon>
        <taxon>Diversisporales</taxon>
        <taxon>Gigasporaceae</taxon>
        <taxon>Racocetra</taxon>
    </lineage>
</organism>
<evidence type="ECO:0000313" key="3">
    <source>
        <dbReference type="Proteomes" id="UP000789396"/>
    </source>
</evidence>
<feature type="non-terminal residue" evidence="2">
    <location>
        <position position="161"/>
    </location>
</feature>
<dbReference type="AlphaFoldDB" id="A0A9N9EXE4"/>
<evidence type="ECO:0000313" key="2">
    <source>
        <dbReference type="EMBL" id="CAG8691064.1"/>
    </source>
</evidence>
<dbReference type="OrthoDB" id="2457634at2759"/>